<reference evidence="5" key="2">
    <citation type="submission" date="2025-05" db="UniProtKB">
        <authorList>
            <consortium name="RefSeq"/>
        </authorList>
    </citation>
    <scope>IDENTIFICATION</scope>
    <source>
        <strain evidence="4 5">Aabys</strain>
        <tissue evidence="5">Whole body</tissue>
    </source>
</reference>
<dbReference type="RefSeq" id="XP_005175859.1">
    <property type="nucleotide sequence ID" value="XM_005175802.3"/>
</dbReference>
<evidence type="ECO:0000313" key="2">
    <source>
        <dbReference type="EnsemblMetazoa" id="MDOA000309-PB"/>
    </source>
</evidence>
<evidence type="ECO:0000313" key="5">
    <source>
        <dbReference type="RefSeq" id="XP_058980002.1"/>
    </source>
</evidence>
<dbReference type="Pfam" id="PF15957">
    <property type="entry name" value="Comm"/>
    <property type="match status" value="1"/>
</dbReference>
<keyword evidence="1" id="KW-0472">Membrane</keyword>
<proteinExistence type="predicted"/>
<dbReference type="EnsemblMetazoa" id="MDOA000309-RB">
    <property type="protein sequence ID" value="MDOA000309-PB"/>
    <property type="gene ID" value="MDOA000309"/>
</dbReference>
<gene>
    <name evidence="2" type="primary">101893674</name>
    <name evidence="4 5" type="synonym">LOC101893674</name>
</gene>
<evidence type="ECO:0000313" key="4">
    <source>
        <dbReference type="RefSeq" id="XP_005175859.1"/>
    </source>
</evidence>
<dbReference type="GO" id="GO:0007411">
    <property type="term" value="P:axon guidance"/>
    <property type="evidence" value="ECO:0007669"/>
    <property type="project" value="InterPro"/>
</dbReference>
<dbReference type="Proteomes" id="UP001652621">
    <property type="component" value="Unplaced"/>
</dbReference>
<dbReference type="InterPro" id="IPR031878">
    <property type="entry name" value="Commissureless"/>
</dbReference>
<protein>
    <submittedName>
        <fullName evidence="4 5">Protein commissureless 2 homolog isoform X1</fullName>
    </submittedName>
</protein>
<keyword evidence="1" id="KW-0812">Transmembrane</keyword>
<dbReference type="OrthoDB" id="6627098at2759"/>
<accession>A0A1I8M1L3</accession>
<dbReference type="GeneID" id="101893674"/>
<dbReference type="RefSeq" id="XP_058980002.1">
    <property type="nucleotide sequence ID" value="XM_059124019.1"/>
</dbReference>
<dbReference type="VEuPathDB" id="VectorBase:MDOMA2_016665"/>
<sequence length="365" mass="40060">MTDLLTNATAAATAILSNISTTTVAPIASSISDALDLDLLQNYSVLINKLEQLALGVDSTLANISVDHKEFEISLANGGTVDLLGDPIASSRAGPPRITYAKGLDEADYSRVVSDIWIGIILTLLIVSVIFFICACFLYHKFQQWKNSYRTNNAEPVELCRNCPPNYEVESLPSYTIVSGLPTYDDAIEEFRKAGIILTPPVPIIKIFESKDSKDILNIESGGGNDGDNISLNSTNNNCTCGANNNNNNNCTSNNNISNISTNNLLLSPNNNTQFIELTPEQLAHLSQKRLSLQIAFPQPPLAGQFRRHSRPRIDMRNNLLRSRMGNIPAFEGLPEIHRSASTFSLANERNINMALHMQHRGSLF</sequence>
<keyword evidence="1" id="KW-1133">Transmembrane helix</keyword>
<dbReference type="VEuPathDB" id="VectorBase:MDOA000309"/>
<dbReference type="KEGG" id="mde:101893674"/>
<organism evidence="2">
    <name type="scientific">Musca domestica</name>
    <name type="common">House fly</name>
    <dbReference type="NCBI Taxonomy" id="7370"/>
    <lineage>
        <taxon>Eukaryota</taxon>
        <taxon>Metazoa</taxon>
        <taxon>Ecdysozoa</taxon>
        <taxon>Arthropoda</taxon>
        <taxon>Hexapoda</taxon>
        <taxon>Insecta</taxon>
        <taxon>Pterygota</taxon>
        <taxon>Neoptera</taxon>
        <taxon>Endopterygota</taxon>
        <taxon>Diptera</taxon>
        <taxon>Brachycera</taxon>
        <taxon>Muscomorpha</taxon>
        <taxon>Muscoidea</taxon>
        <taxon>Muscidae</taxon>
        <taxon>Musca</taxon>
    </lineage>
</organism>
<evidence type="ECO:0000313" key="3">
    <source>
        <dbReference type="Proteomes" id="UP001652621"/>
    </source>
</evidence>
<dbReference type="eggNOG" id="ENOG502STQJ">
    <property type="taxonomic scope" value="Eukaryota"/>
</dbReference>
<evidence type="ECO:0000256" key="1">
    <source>
        <dbReference type="SAM" id="Phobius"/>
    </source>
</evidence>
<reference evidence="2" key="1">
    <citation type="submission" date="2020-05" db="UniProtKB">
        <authorList>
            <consortium name="EnsemblMetazoa"/>
        </authorList>
    </citation>
    <scope>IDENTIFICATION</scope>
    <source>
        <strain evidence="2">Aabys</strain>
    </source>
</reference>
<name>A0A1I8M1L3_MUSDO</name>
<keyword evidence="3" id="KW-1185">Reference proteome</keyword>
<feature type="transmembrane region" description="Helical" evidence="1">
    <location>
        <begin position="116"/>
        <end position="140"/>
    </location>
</feature>
<dbReference type="AlphaFoldDB" id="A0A1I8M1L3"/>